<protein>
    <submittedName>
        <fullName evidence="2">Uncharacterized protein</fullName>
    </submittedName>
</protein>
<sequence length="99" mass="11104">MEALSGWEEARQRETHRRHGRQAGDMAEHIADYEMGLTSIHVEDADQVAALIEEMRAMVGRLSKETRALREEVAQLRTATSIAETSAPRPHAAVPDDQR</sequence>
<name>A0ABP8FMY8_9ACTN</name>
<proteinExistence type="predicted"/>
<comment type="caution">
    <text evidence="2">The sequence shown here is derived from an EMBL/GenBank/DDBJ whole genome shotgun (WGS) entry which is preliminary data.</text>
</comment>
<dbReference type="Proteomes" id="UP001501115">
    <property type="component" value="Unassembled WGS sequence"/>
</dbReference>
<evidence type="ECO:0000256" key="1">
    <source>
        <dbReference type="SAM" id="MobiDB-lite"/>
    </source>
</evidence>
<gene>
    <name evidence="2" type="ORF">GCM10023086_26060</name>
</gene>
<reference evidence="3" key="1">
    <citation type="journal article" date="2019" name="Int. J. Syst. Evol. Microbiol.">
        <title>The Global Catalogue of Microorganisms (GCM) 10K type strain sequencing project: providing services to taxonomists for standard genome sequencing and annotation.</title>
        <authorList>
            <consortium name="The Broad Institute Genomics Platform"/>
            <consortium name="The Broad Institute Genome Sequencing Center for Infectious Disease"/>
            <person name="Wu L."/>
            <person name="Ma J."/>
        </authorList>
    </citation>
    <scope>NUCLEOTIDE SEQUENCE [LARGE SCALE GENOMIC DNA]</scope>
    <source>
        <strain evidence="3">JCM 31290</strain>
    </source>
</reference>
<feature type="region of interest" description="Disordered" evidence="1">
    <location>
        <begin position="78"/>
        <end position="99"/>
    </location>
</feature>
<evidence type="ECO:0000313" key="2">
    <source>
        <dbReference type="EMBL" id="GAA4307494.1"/>
    </source>
</evidence>
<organism evidence="2 3">
    <name type="scientific">Streptomyces venetus</name>
    <dbReference type="NCBI Taxonomy" id="1701086"/>
    <lineage>
        <taxon>Bacteria</taxon>
        <taxon>Bacillati</taxon>
        <taxon>Actinomycetota</taxon>
        <taxon>Actinomycetes</taxon>
        <taxon>Kitasatosporales</taxon>
        <taxon>Streptomycetaceae</taxon>
        <taxon>Streptomyces</taxon>
    </lineage>
</organism>
<feature type="region of interest" description="Disordered" evidence="1">
    <location>
        <begin position="1"/>
        <end position="27"/>
    </location>
</feature>
<accession>A0ABP8FMY8</accession>
<evidence type="ECO:0000313" key="3">
    <source>
        <dbReference type="Proteomes" id="UP001501115"/>
    </source>
</evidence>
<keyword evidence="3" id="KW-1185">Reference proteome</keyword>
<dbReference type="EMBL" id="BAABET010000003">
    <property type="protein sequence ID" value="GAA4307494.1"/>
    <property type="molecule type" value="Genomic_DNA"/>
</dbReference>